<organism evidence="1 2">
    <name type="scientific">Austropuccinia psidii MF-1</name>
    <dbReference type="NCBI Taxonomy" id="1389203"/>
    <lineage>
        <taxon>Eukaryota</taxon>
        <taxon>Fungi</taxon>
        <taxon>Dikarya</taxon>
        <taxon>Basidiomycota</taxon>
        <taxon>Pucciniomycotina</taxon>
        <taxon>Pucciniomycetes</taxon>
        <taxon>Pucciniales</taxon>
        <taxon>Sphaerophragmiaceae</taxon>
        <taxon>Austropuccinia</taxon>
    </lineage>
</organism>
<comment type="caution">
    <text evidence="1">The sequence shown here is derived from an EMBL/GenBank/DDBJ whole genome shotgun (WGS) entry which is preliminary data.</text>
</comment>
<proteinExistence type="predicted"/>
<sequence>MKLKDDIQTEIRLITEKMDKINKANLNIPKSSAPFSHARSPVKTKEEMKNPFITDLSNQDNNQVLMEEEPQMKEWPTLTGEG</sequence>
<keyword evidence="2" id="KW-1185">Reference proteome</keyword>
<evidence type="ECO:0000313" key="2">
    <source>
        <dbReference type="Proteomes" id="UP000765509"/>
    </source>
</evidence>
<gene>
    <name evidence="1" type="ORF">O181_084394</name>
</gene>
<protein>
    <submittedName>
        <fullName evidence="1">Uncharacterized protein</fullName>
    </submittedName>
</protein>
<name>A0A9Q3FT15_9BASI</name>
<dbReference type="Proteomes" id="UP000765509">
    <property type="component" value="Unassembled WGS sequence"/>
</dbReference>
<dbReference type="AlphaFoldDB" id="A0A9Q3FT15"/>
<accession>A0A9Q3FT15</accession>
<reference evidence="1" key="1">
    <citation type="submission" date="2021-03" db="EMBL/GenBank/DDBJ databases">
        <title>Draft genome sequence of rust myrtle Austropuccinia psidii MF-1, a brazilian biotype.</title>
        <authorList>
            <person name="Quecine M.C."/>
            <person name="Pachon D.M.R."/>
            <person name="Bonatelli M.L."/>
            <person name="Correr F.H."/>
            <person name="Franceschini L.M."/>
            <person name="Leite T.F."/>
            <person name="Margarido G.R.A."/>
            <person name="Almeida C.A."/>
            <person name="Ferrarezi J.A."/>
            <person name="Labate C.A."/>
        </authorList>
    </citation>
    <scope>NUCLEOTIDE SEQUENCE</scope>
    <source>
        <strain evidence="1">MF-1</strain>
    </source>
</reference>
<evidence type="ECO:0000313" key="1">
    <source>
        <dbReference type="EMBL" id="MBW0544679.1"/>
    </source>
</evidence>
<dbReference type="EMBL" id="AVOT02049514">
    <property type="protein sequence ID" value="MBW0544679.1"/>
    <property type="molecule type" value="Genomic_DNA"/>
</dbReference>